<comment type="similarity">
    <text evidence="2">In the N-terminal section; belongs to the leguminous lectin family.</text>
</comment>
<keyword evidence="4" id="KW-1003">Cell membrane</keyword>
<dbReference type="GO" id="GO:0005886">
    <property type="term" value="C:plasma membrane"/>
    <property type="evidence" value="ECO:0007669"/>
    <property type="project" value="UniProtKB-SubCell"/>
</dbReference>
<evidence type="ECO:0000256" key="2">
    <source>
        <dbReference type="ARBA" id="ARBA00008536"/>
    </source>
</evidence>
<dbReference type="PANTHER" id="PTHR27006:SF605">
    <property type="entry name" value="COLD-RESPONSIVE PROTEIN KINASE 1-LIKE"/>
    <property type="match status" value="1"/>
</dbReference>
<reference evidence="21" key="1">
    <citation type="journal article" date="2019" name="Database">
        <title>The radish genome database (RadishGD): an integrated information resource for radish genomics.</title>
        <authorList>
            <person name="Yu H.J."/>
            <person name="Baek S."/>
            <person name="Lee Y.J."/>
            <person name="Cho A."/>
            <person name="Mun J.H."/>
        </authorList>
    </citation>
    <scope>NUCLEOTIDE SEQUENCE [LARGE SCALE GENOMIC DNA]</scope>
    <source>
        <strain evidence="21">cv. WK10039</strain>
    </source>
</reference>
<dbReference type="GO" id="GO:0005524">
    <property type="term" value="F:ATP binding"/>
    <property type="evidence" value="ECO:0007669"/>
    <property type="project" value="UniProtKB-UniRule"/>
</dbReference>
<dbReference type="GO" id="GO:0030246">
    <property type="term" value="F:carbohydrate binding"/>
    <property type="evidence" value="ECO:0007669"/>
    <property type="project" value="UniProtKB-KW"/>
</dbReference>
<dbReference type="GO" id="GO:0002229">
    <property type="term" value="P:defense response to oomycetes"/>
    <property type="evidence" value="ECO:0007669"/>
    <property type="project" value="UniProtKB-ARBA"/>
</dbReference>
<dbReference type="GeneID" id="108829637"/>
<evidence type="ECO:0000256" key="7">
    <source>
        <dbReference type="ARBA" id="ARBA00022692"/>
    </source>
</evidence>
<comment type="subcellular location">
    <subcellularLocation>
        <location evidence="1">Cell membrane</location>
        <topology evidence="1">Single-pass type I membrane protein</topology>
    </subcellularLocation>
</comment>
<dbReference type="RefSeq" id="XP_056854617.1">
    <property type="nucleotide sequence ID" value="XM_056998637.1"/>
</dbReference>
<keyword evidence="6" id="KW-0808">Transferase</keyword>
<dbReference type="SUPFAM" id="SSF56112">
    <property type="entry name" value="Protein kinase-like (PK-like)"/>
    <property type="match status" value="1"/>
</dbReference>
<evidence type="ECO:0000256" key="13">
    <source>
        <dbReference type="ARBA" id="ARBA00022989"/>
    </source>
</evidence>
<feature type="binding site" evidence="17">
    <location>
        <position position="57"/>
    </location>
    <ligand>
        <name>ATP</name>
        <dbReference type="ChEBI" id="CHEBI:30616"/>
    </ligand>
</feature>
<evidence type="ECO:0000313" key="21">
    <source>
        <dbReference type="Proteomes" id="UP000504610"/>
    </source>
</evidence>
<gene>
    <name evidence="22" type="primary">LOC108829637</name>
</gene>
<comment type="similarity">
    <text evidence="3">In the C-terminal section; belongs to the protein kinase superfamily. Ser/Thr protein kinase family.</text>
</comment>
<keyword evidence="13" id="KW-1133">Transmembrane helix</keyword>
<evidence type="ECO:0000256" key="11">
    <source>
        <dbReference type="ARBA" id="ARBA00022777"/>
    </source>
</evidence>
<feature type="domain" description="Protein kinase" evidence="20">
    <location>
        <begin position="28"/>
        <end position="320"/>
    </location>
</feature>
<dbReference type="Proteomes" id="UP000504610">
    <property type="component" value="Chromosome 2"/>
</dbReference>
<keyword evidence="8" id="KW-0732">Signal</keyword>
<organism evidence="21 22">
    <name type="scientific">Raphanus sativus</name>
    <name type="common">Radish</name>
    <name type="synonym">Raphanus raphanistrum var. sativus</name>
    <dbReference type="NCBI Taxonomy" id="3726"/>
    <lineage>
        <taxon>Eukaryota</taxon>
        <taxon>Viridiplantae</taxon>
        <taxon>Streptophyta</taxon>
        <taxon>Embryophyta</taxon>
        <taxon>Tracheophyta</taxon>
        <taxon>Spermatophyta</taxon>
        <taxon>Magnoliopsida</taxon>
        <taxon>eudicotyledons</taxon>
        <taxon>Gunneridae</taxon>
        <taxon>Pentapetalae</taxon>
        <taxon>rosids</taxon>
        <taxon>malvids</taxon>
        <taxon>Brassicales</taxon>
        <taxon>Brassicaceae</taxon>
        <taxon>Brassiceae</taxon>
        <taxon>Raphanus</taxon>
    </lineage>
</organism>
<evidence type="ECO:0000256" key="3">
    <source>
        <dbReference type="ARBA" id="ARBA00010217"/>
    </source>
</evidence>
<keyword evidence="5 18" id="KW-0723">Serine/threonine-protein kinase</keyword>
<evidence type="ECO:0000256" key="14">
    <source>
        <dbReference type="ARBA" id="ARBA00023136"/>
    </source>
</evidence>
<keyword evidence="9" id="KW-0430">Lectin</keyword>
<evidence type="ECO:0000256" key="15">
    <source>
        <dbReference type="ARBA" id="ARBA00023170"/>
    </source>
</evidence>
<evidence type="ECO:0000259" key="20">
    <source>
        <dbReference type="PROSITE" id="PS50011"/>
    </source>
</evidence>
<protein>
    <submittedName>
        <fullName evidence="22">G-type lectin S-receptor-like serine/threonine-protein kinase SRK</fullName>
    </submittedName>
</protein>
<keyword evidence="15" id="KW-0675">Receptor</keyword>
<keyword evidence="10 17" id="KW-0547">Nucleotide-binding</keyword>
<sequence length="349" mass="39499">MMPRERENPIEEQLSAPMDFTMILNATDNFSQEIGHGGFGSVYKGVLASGEEIAVKKLSEISKQGLDEFRTEVRSISRLRHLNIVRLYGWSVYNEEKLLIYEYLVNGSLERHLFGGGELNWETRFHIIKGVAQGLAYIEEGGYDLIIHRDLKPDNILLDKDMIPKISDFGLARMCTRSEKEVITQHTAGTHGYVSPESLLDGIFSSASDVFSFGVIVLEIVNGKRNRSFSSSIGYLLGYAWNKYNEGNWSEIIDEKIRQDCVESWQVLRCIEVGLLCSQYFARDRPKISLVVAQLQQETIEIQKPKRPAFYPIDEGKSGIPSSSNSKGESSTPTPYTVNRYTFSEIDAR</sequence>
<dbReference type="OrthoDB" id="1064281at2759"/>
<dbReference type="FunFam" id="3.30.200.20:FF:000178">
    <property type="entry name" value="serine/threonine-protein kinase PBS1-like"/>
    <property type="match status" value="1"/>
</dbReference>
<dbReference type="InterPro" id="IPR000719">
    <property type="entry name" value="Prot_kinase_dom"/>
</dbReference>
<accession>A0A9W3CSN3</accession>
<dbReference type="PANTHER" id="PTHR27006">
    <property type="entry name" value="PROMASTIGOTE SURFACE ANTIGEN PROTEIN PSA"/>
    <property type="match status" value="1"/>
</dbReference>
<evidence type="ECO:0000256" key="18">
    <source>
        <dbReference type="RuleBase" id="RU000304"/>
    </source>
</evidence>
<evidence type="ECO:0000256" key="1">
    <source>
        <dbReference type="ARBA" id="ARBA00004251"/>
    </source>
</evidence>
<reference evidence="22" key="2">
    <citation type="submission" date="2025-08" db="UniProtKB">
        <authorList>
            <consortium name="RefSeq"/>
        </authorList>
    </citation>
    <scope>IDENTIFICATION</scope>
    <source>
        <tissue evidence="22">Leaf</tissue>
    </source>
</reference>
<evidence type="ECO:0000256" key="4">
    <source>
        <dbReference type="ARBA" id="ARBA00022475"/>
    </source>
</evidence>
<dbReference type="SMART" id="SM00220">
    <property type="entry name" value="S_TKc"/>
    <property type="match status" value="1"/>
</dbReference>
<feature type="region of interest" description="Disordered" evidence="19">
    <location>
        <begin position="308"/>
        <end position="349"/>
    </location>
</feature>
<keyword evidence="12 17" id="KW-0067">ATP-binding</keyword>
<evidence type="ECO:0000256" key="5">
    <source>
        <dbReference type="ARBA" id="ARBA00022527"/>
    </source>
</evidence>
<dbReference type="PROSITE" id="PS00108">
    <property type="entry name" value="PROTEIN_KINASE_ST"/>
    <property type="match status" value="1"/>
</dbReference>
<dbReference type="Pfam" id="PF07714">
    <property type="entry name" value="PK_Tyr_Ser-Thr"/>
    <property type="match status" value="1"/>
</dbReference>
<dbReference type="GO" id="GO:0004674">
    <property type="term" value="F:protein serine/threonine kinase activity"/>
    <property type="evidence" value="ECO:0007669"/>
    <property type="project" value="UniProtKB-KW"/>
</dbReference>
<dbReference type="InterPro" id="IPR008271">
    <property type="entry name" value="Ser/Thr_kinase_AS"/>
</dbReference>
<evidence type="ECO:0000256" key="9">
    <source>
        <dbReference type="ARBA" id="ARBA00022734"/>
    </source>
</evidence>
<dbReference type="PROSITE" id="PS50011">
    <property type="entry name" value="PROTEIN_KINASE_DOM"/>
    <property type="match status" value="1"/>
</dbReference>
<dbReference type="PROSITE" id="PS00107">
    <property type="entry name" value="PROTEIN_KINASE_ATP"/>
    <property type="match status" value="1"/>
</dbReference>
<dbReference type="KEGG" id="rsz:108829637"/>
<keyword evidence="11" id="KW-0418">Kinase</keyword>
<comment type="similarity">
    <text evidence="18">Belongs to the protein kinase superfamily.</text>
</comment>
<keyword evidence="7" id="KW-0812">Transmembrane</keyword>
<dbReference type="InterPro" id="IPR011009">
    <property type="entry name" value="Kinase-like_dom_sf"/>
</dbReference>
<name>A0A9W3CSN3_RAPSA</name>
<dbReference type="Gene3D" id="1.10.510.10">
    <property type="entry name" value="Transferase(Phosphotransferase) domain 1"/>
    <property type="match status" value="1"/>
</dbReference>
<dbReference type="InterPro" id="IPR017441">
    <property type="entry name" value="Protein_kinase_ATP_BS"/>
</dbReference>
<evidence type="ECO:0000256" key="10">
    <source>
        <dbReference type="ARBA" id="ARBA00022741"/>
    </source>
</evidence>
<evidence type="ECO:0000256" key="19">
    <source>
        <dbReference type="SAM" id="MobiDB-lite"/>
    </source>
</evidence>
<evidence type="ECO:0000256" key="8">
    <source>
        <dbReference type="ARBA" id="ARBA00022729"/>
    </source>
</evidence>
<keyword evidence="14" id="KW-0472">Membrane</keyword>
<evidence type="ECO:0000313" key="22">
    <source>
        <dbReference type="RefSeq" id="XP_056854617.1"/>
    </source>
</evidence>
<dbReference type="FunFam" id="1.10.510.10:FF:000240">
    <property type="entry name" value="Lectin-domain containing receptor kinase A4.3"/>
    <property type="match status" value="1"/>
</dbReference>
<feature type="compositionally biased region" description="Polar residues" evidence="19">
    <location>
        <begin position="320"/>
        <end position="342"/>
    </location>
</feature>
<proteinExistence type="inferred from homology"/>
<keyword evidence="16" id="KW-0325">Glycoprotein</keyword>
<evidence type="ECO:0000256" key="12">
    <source>
        <dbReference type="ARBA" id="ARBA00022840"/>
    </source>
</evidence>
<evidence type="ECO:0000256" key="16">
    <source>
        <dbReference type="ARBA" id="ARBA00023180"/>
    </source>
</evidence>
<dbReference type="Gene3D" id="3.30.200.20">
    <property type="entry name" value="Phosphorylase Kinase, domain 1"/>
    <property type="match status" value="1"/>
</dbReference>
<evidence type="ECO:0000256" key="6">
    <source>
        <dbReference type="ARBA" id="ARBA00022679"/>
    </source>
</evidence>
<evidence type="ECO:0000256" key="17">
    <source>
        <dbReference type="PROSITE-ProRule" id="PRU10141"/>
    </source>
</evidence>
<dbReference type="AlphaFoldDB" id="A0A9W3CSN3"/>
<dbReference type="InterPro" id="IPR001245">
    <property type="entry name" value="Ser-Thr/Tyr_kinase_cat_dom"/>
</dbReference>
<dbReference type="CDD" id="cd14066">
    <property type="entry name" value="STKc_IRAK"/>
    <property type="match status" value="1"/>
</dbReference>
<keyword evidence="21" id="KW-1185">Reference proteome</keyword>